<reference evidence="3" key="1">
    <citation type="journal article" date="2017" name="Nat. Ecol. Evol.">
        <title>Genome expansion and lineage-specific genetic innovations in the forest pathogenic fungi Armillaria.</title>
        <authorList>
            <person name="Sipos G."/>
            <person name="Prasanna A.N."/>
            <person name="Walter M.C."/>
            <person name="O'Connor E."/>
            <person name="Balint B."/>
            <person name="Krizsan K."/>
            <person name="Kiss B."/>
            <person name="Hess J."/>
            <person name="Varga T."/>
            <person name="Slot J."/>
            <person name="Riley R."/>
            <person name="Boka B."/>
            <person name="Rigling D."/>
            <person name="Barry K."/>
            <person name="Lee J."/>
            <person name="Mihaltcheva S."/>
            <person name="LaButti K."/>
            <person name="Lipzen A."/>
            <person name="Waldron R."/>
            <person name="Moloney N.M."/>
            <person name="Sperisen C."/>
            <person name="Kredics L."/>
            <person name="Vagvoelgyi C."/>
            <person name="Patrignani A."/>
            <person name="Fitzpatrick D."/>
            <person name="Nagy I."/>
            <person name="Doyle S."/>
            <person name="Anderson J.B."/>
            <person name="Grigoriev I.V."/>
            <person name="Gueldener U."/>
            <person name="Muensterkoetter M."/>
            <person name="Nagy L.G."/>
        </authorList>
    </citation>
    <scope>NUCLEOTIDE SEQUENCE [LARGE SCALE GENOMIC DNA]</scope>
    <source>
        <strain evidence="3">28-4</strain>
    </source>
</reference>
<evidence type="ECO:0000313" key="2">
    <source>
        <dbReference type="EMBL" id="PBK70482.1"/>
    </source>
</evidence>
<keyword evidence="1" id="KW-0812">Transmembrane</keyword>
<dbReference type="AlphaFoldDB" id="A0A2H3BU03"/>
<keyword evidence="1" id="KW-0472">Membrane</keyword>
<organism evidence="2 3">
    <name type="scientific">Armillaria solidipes</name>
    <dbReference type="NCBI Taxonomy" id="1076256"/>
    <lineage>
        <taxon>Eukaryota</taxon>
        <taxon>Fungi</taxon>
        <taxon>Dikarya</taxon>
        <taxon>Basidiomycota</taxon>
        <taxon>Agaricomycotina</taxon>
        <taxon>Agaricomycetes</taxon>
        <taxon>Agaricomycetidae</taxon>
        <taxon>Agaricales</taxon>
        <taxon>Marasmiineae</taxon>
        <taxon>Physalacriaceae</taxon>
        <taxon>Armillaria</taxon>
    </lineage>
</organism>
<evidence type="ECO:0000313" key="3">
    <source>
        <dbReference type="Proteomes" id="UP000218334"/>
    </source>
</evidence>
<keyword evidence="1" id="KW-1133">Transmembrane helix</keyword>
<sequence length="52" mass="5862">MREDMIVIAIKLLLLWVNVIVTTLLAIFCPVWMCLPAQSTSKQHSDAIGNYT</sequence>
<gene>
    <name evidence="2" type="ORF">ARMSODRAFT_955986</name>
</gene>
<keyword evidence="3" id="KW-1185">Reference proteome</keyword>
<protein>
    <submittedName>
        <fullName evidence="2">Uncharacterized protein</fullName>
    </submittedName>
</protein>
<evidence type="ECO:0000256" key="1">
    <source>
        <dbReference type="SAM" id="Phobius"/>
    </source>
</evidence>
<dbReference type="Proteomes" id="UP000218334">
    <property type="component" value="Unassembled WGS sequence"/>
</dbReference>
<accession>A0A2H3BU03</accession>
<name>A0A2H3BU03_9AGAR</name>
<dbReference type="EMBL" id="KZ293426">
    <property type="protein sequence ID" value="PBK70482.1"/>
    <property type="molecule type" value="Genomic_DNA"/>
</dbReference>
<proteinExistence type="predicted"/>
<feature type="transmembrane region" description="Helical" evidence="1">
    <location>
        <begin position="12"/>
        <end position="33"/>
    </location>
</feature>